<dbReference type="AlphaFoldDB" id="A0A644YH68"/>
<protein>
    <submittedName>
        <fullName evidence="1">Uncharacterized protein</fullName>
    </submittedName>
</protein>
<name>A0A644YH68_9ZZZZ</name>
<reference evidence="1" key="1">
    <citation type="submission" date="2019-08" db="EMBL/GenBank/DDBJ databases">
        <authorList>
            <person name="Kucharzyk K."/>
            <person name="Murdoch R.W."/>
            <person name="Higgins S."/>
            <person name="Loffler F."/>
        </authorList>
    </citation>
    <scope>NUCLEOTIDE SEQUENCE</scope>
</reference>
<organism evidence="1">
    <name type="scientific">bioreactor metagenome</name>
    <dbReference type="NCBI Taxonomy" id="1076179"/>
    <lineage>
        <taxon>unclassified sequences</taxon>
        <taxon>metagenomes</taxon>
        <taxon>ecological metagenomes</taxon>
    </lineage>
</organism>
<sequence length="171" mass="18945">MLAPGVADKALVPAQYPARFVHKVTIGRRMTQRPLDKGGIITIGSKADILTVPLFGVDQPVLLRNLPDLCFVETAQGKQGAAQLVLRQHVKKIALVLAAVQAALQKPAARIFVLFHSGIMTRGQELTVERQRPLEQRPELYGPIADNTGIGRSPRLILRYEIRNYRIPENL</sequence>
<gene>
    <name evidence="1" type="ORF">SDC9_72323</name>
</gene>
<proteinExistence type="predicted"/>
<dbReference type="EMBL" id="VSSQ01004586">
    <property type="protein sequence ID" value="MPM25823.1"/>
    <property type="molecule type" value="Genomic_DNA"/>
</dbReference>
<comment type="caution">
    <text evidence="1">The sequence shown here is derived from an EMBL/GenBank/DDBJ whole genome shotgun (WGS) entry which is preliminary data.</text>
</comment>
<accession>A0A644YH68</accession>
<evidence type="ECO:0000313" key="1">
    <source>
        <dbReference type="EMBL" id="MPM25823.1"/>
    </source>
</evidence>